<evidence type="ECO:0000256" key="1">
    <source>
        <dbReference type="SAM" id="Phobius"/>
    </source>
</evidence>
<dbReference type="InterPro" id="IPR049352">
    <property type="entry name" value="Rost"/>
</dbReference>
<dbReference type="PANTHER" id="PTHR12242">
    <property type="entry name" value="OS02G0130600 PROTEIN-RELATED"/>
    <property type="match status" value="1"/>
</dbReference>
<evidence type="ECO:0000313" key="2">
    <source>
        <dbReference type="EMBL" id="JAD07263.1"/>
    </source>
</evidence>
<proteinExistence type="predicted"/>
<dbReference type="GO" id="GO:0016020">
    <property type="term" value="C:membrane"/>
    <property type="evidence" value="ECO:0007669"/>
    <property type="project" value="TreeGrafter"/>
</dbReference>
<dbReference type="EMBL" id="GBXI01007029">
    <property type="protein sequence ID" value="JAD07263.1"/>
    <property type="molecule type" value="Transcribed_RNA"/>
</dbReference>
<dbReference type="Pfam" id="PF21534">
    <property type="entry name" value="Rost"/>
    <property type="match status" value="1"/>
</dbReference>
<gene>
    <name evidence="2" type="primary">rost_1</name>
    <name evidence="2" type="ORF">g.6153</name>
</gene>
<organism evidence="2">
    <name type="scientific">Zeugodacus cucurbitae</name>
    <name type="common">Melon fruit fly</name>
    <name type="synonym">Bactrocera cucurbitae</name>
    <dbReference type="NCBI Taxonomy" id="28588"/>
    <lineage>
        <taxon>Eukaryota</taxon>
        <taxon>Metazoa</taxon>
        <taxon>Ecdysozoa</taxon>
        <taxon>Arthropoda</taxon>
        <taxon>Hexapoda</taxon>
        <taxon>Insecta</taxon>
        <taxon>Pterygota</taxon>
        <taxon>Neoptera</taxon>
        <taxon>Endopterygota</taxon>
        <taxon>Diptera</taxon>
        <taxon>Brachycera</taxon>
        <taxon>Muscomorpha</taxon>
        <taxon>Tephritoidea</taxon>
        <taxon>Tephritidae</taxon>
        <taxon>Zeugodacus</taxon>
        <taxon>Zeugodacus</taxon>
    </lineage>
</organism>
<dbReference type="OrthoDB" id="419711at2759"/>
<feature type="transmembrane region" description="Helical" evidence="1">
    <location>
        <begin position="219"/>
        <end position="239"/>
    </location>
</feature>
<sequence>MRALLQFCRQQLHRLWHCERIGITVFWLLLEHVFNVTKMRETSGICHQLCHPLAKEFQREKFLLTHEPAEDFFKSQWQSQPKSIIWLIYRWLLAVTFAVGVLGSLIQTFNEGKWFIYLTDWGFFLCLYTSLFGAILVTIYYCSKDNIPVPPWALKLYWASYWITLCLATLITFIYWIFIFPTDNQSGWAVYNLWAHGFNSILMIFDHMLVAFPDRILHFVYPLGLGLMYGIFTVIYYYAGGVDPFGNRFIYEILDWSNAGGATLTLFGCILVTFVFCFIHFGFYKLRTFIYNKRQSSKLTLSA</sequence>
<keyword evidence="1" id="KW-0472">Membrane</keyword>
<feature type="transmembrane region" description="Helical" evidence="1">
    <location>
        <begin position="84"/>
        <end position="109"/>
    </location>
</feature>
<keyword evidence="1" id="KW-1133">Transmembrane helix</keyword>
<reference evidence="2" key="1">
    <citation type="submission" date="2014-11" db="EMBL/GenBank/DDBJ databases">
        <authorList>
            <person name="Geib S."/>
        </authorList>
    </citation>
    <scope>NUCLEOTIDE SEQUENCE</scope>
</reference>
<feature type="transmembrane region" description="Helical" evidence="1">
    <location>
        <begin position="154"/>
        <end position="179"/>
    </location>
</feature>
<keyword evidence="1" id="KW-0812">Transmembrane</keyword>
<accession>A0A0A1X9A3</accession>
<dbReference type="PANTHER" id="PTHR12242:SF46">
    <property type="entry name" value="IP08657P-RELATED"/>
    <property type="match status" value="1"/>
</dbReference>
<feature type="transmembrane region" description="Helical" evidence="1">
    <location>
        <begin position="191"/>
        <end position="212"/>
    </location>
</feature>
<feature type="transmembrane region" description="Helical" evidence="1">
    <location>
        <begin position="121"/>
        <end position="142"/>
    </location>
</feature>
<protein>
    <submittedName>
        <fullName evidence="2">Protein rolling stone</fullName>
    </submittedName>
</protein>
<dbReference type="AlphaFoldDB" id="A0A0A1X9A3"/>
<feature type="transmembrane region" description="Helical" evidence="1">
    <location>
        <begin position="259"/>
        <end position="284"/>
    </location>
</feature>
<reference evidence="2" key="2">
    <citation type="journal article" date="2015" name="Gigascience">
        <title>Reconstructing a comprehensive transcriptome assembly of a white-pupal translocated strain of the pest fruit fly Bactrocera cucurbitae.</title>
        <authorList>
            <person name="Sim S.B."/>
            <person name="Calla B."/>
            <person name="Hall B."/>
            <person name="DeRego T."/>
            <person name="Geib S.M."/>
        </authorList>
    </citation>
    <scope>NUCLEOTIDE SEQUENCE</scope>
</reference>
<name>A0A0A1X9A3_ZEUCU</name>